<feature type="region of interest" description="Disordered" evidence="1">
    <location>
        <begin position="382"/>
        <end position="410"/>
    </location>
</feature>
<sequence>MGKPVEPDSYLLDRYPGHIPLPFLQIFLSPHGTKAIQKAHGIIEAINKNAKVKPMLHRRLLALSVACRVPWFKSDRRRMQWLRREVYNDEHRLLEFLGALPIKAFFDLREADAHIYDTAAENEEHLCLHFSEQLHVGLFTSLTVFESFSYYHDIAEAIVEGFGIPTSDPRGSELQSSVARGLNVAGRIATHVVNVQLSLPSIYNVHTDNSKRPYLKGNVAKKIIAALSNQIVNLNDTDETDLRAALHCLTEGTKPLLRVHYPDEQQKWLRADMWRLWVLTQGLQPLIDVFEAECPLDTGLLEHLDDHWVMLMYNRWPHEDPFCSDFQEWWMRREVKGLPDELQSSGGSQFSNKYDVDALNIINHRSAGSDCERQPPRIRIAFHRDEPSWSSESTESFPGDFALDQDDPVD</sequence>
<proteinExistence type="predicted"/>
<name>A0A163MKR6_DIDRA</name>
<dbReference type="Proteomes" id="UP000076837">
    <property type="component" value="Unassembled WGS sequence"/>
</dbReference>
<protein>
    <submittedName>
        <fullName evidence="2">Uncharacterized protein</fullName>
    </submittedName>
</protein>
<comment type="caution">
    <text evidence="2">The sequence shown here is derived from an EMBL/GenBank/DDBJ whole genome shotgun (WGS) entry which is preliminary data.</text>
</comment>
<evidence type="ECO:0000313" key="2">
    <source>
        <dbReference type="EMBL" id="KZM28802.1"/>
    </source>
</evidence>
<dbReference type="EMBL" id="JYNV01000002">
    <property type="protein sequence ID" value="KZM28802.1"/>
    <property type="molecule type" value="Genomic_DNA"/>
</dbReference>
<evidence type="ECO:0000313" key="3">
    <source>
        <dbReference type="Proteomes" id="UP000076837"/>
    </source>
</evidence>
<keyword evidence="3" id="KW-1185">Reference proteome</keyword>
<evidence type="ECO:0000256" key="1">
    <source>
        <dbReference type="SAM" id="MobiDB-lite"/>
    </source>
</evidence>
<organism evidence="2 3">
    <name type="scientific">Didymella rabiei</name>
    <name type="common">Chickpea ascochyta blight fungus</name>
    <name type="synonym">Mycosphaerella rabiei</name>
    <dbReference type="NCBI Taxonomy" id="5454"/>
    <lineage>
        <taxon>Eukaryota</taxon>
        <taxon>Fungi</taxon>
        <taxon>Dikarya</taxon>
        <taxon>Ascomycota</taxon>
        <taxon>Pezizomycotina</taxon>
        <taxon>Dothideomycetes</taxon>
        <taxon>Pleosporomycetidae</taxon>
        <taxon>Pleosporales</taxon>
        <taxon>Pleosporineae</taxon>
        <taxon>Didymellaceae</taxon>
        <taxon>Ascochyta</taxon>
    </lineage>
</organism>
<dbReference type="AlphaFoldDB" id="A0A163MKR6"/>
<accession>A0A163MKR6</accession>
<gene>
    <name evidence="2" type="ORF">ST47_g67</name>
</gene>
<reference evidence="2 3" key="1">
    <citation type="journal article" date="2016" name="Sci. Rep.">
        <title>Draft genome sequencing and secretome analysis of fungal phytopathogen Ascochyta rabiei provides insight into the necrotrophic effector repertoire.</title>
        <authorList>
            <person name="Verma S."/>
            <person name="Gazara R.K."/>
            <person name="Nizam S."/>
            <person name="Parween S."/>
            <person name="Chattopadhyay D."/>
            <person name="Verma P.K."/>
        </authorList>
    </citation>
    <scope>NUCLEOTIDE SEQUENCE [LARGE SCALE GENOMIC DNA]</scope>
    <source>
        <strain evidence="2 3">ArDII</strain>
    </source>
</reference>